<dbReference type="InterPro" id="IPR001878">
    <property type="entry name" value="Znf_CCHC"/>
</dbReference>
<evidence type="ECO:0000256" key="6">
    <source>
        <dbReference type="PROSITE-ProRule" id="PRU00047"/>
    </source>
</evidence>
<dbReference type="PANTHER" id="PTHR37984">
    <property type="entry name" value="PROTEIN CBG26694"/>
    <property type="match status" value="1"/>
</dbReference>
<feature type="domain" description="CCHC-type" evidence="8">
    <location>
        <begin position="232"/>
        <end position="247"/>
    </location>
</feature>
<keyword evidence="1" id="KW-0808">Transferase</keyword>
<evidence type="ECO:0000256" key="3">
    <source>
        <dbReference type="ARBA" id="ARBA00022722"/>
    </source>
</evidence>
<gene>
    <name evidence="10" type="ORF">HOLleu_07152</name>
</gene>
<evidence type="ECO:0000256" key="1">
    <source>
        <dbReference type="ARBA" id="ARBA00022679"/>
    </source>
</evidence>
<dbReference type="AlphaFoldDB" id="A0A9Q1HCL3"/>
<dbReference type="GO" id="GO:0016779">
    <property type="term" value="F:nucleotidyltransferase activity"/>
    <property type="evidence" value="ECO:0007669"/>
    <property type="project" value="UniProtKB-KW"/>
</dbReference>
<organism evidence="10 11">
    <name type="scientific">Holothuria leucospilota</name>
    <name type="common">Black long sea cucumber</name>
    <name type="synonym">Mertensiothuria leucospilota</name>
    <dbReference type="NCBI Taxonomy" id="206669"/>
    <lineage>
        <taxon>Eukaryota</taxon>
        <taxon>Metazoa</taxon>
        <taxon>Echinodermata</taxon>
        <taxon>Eleutherozoa</taxon>
        <taxon>Echinozoa</taxon>
        <taxon>Holothuroidea</taxon>
        <taxon>Aspidochirotacea</taxon>
        <taxon>Aspidochirotida</taxon>
        <taxon>Holothuriidae</taxon>
        <taxon>Holothuria</taxon>
    </lineage>
</organism>
<keyword evidence="6" id="KW-0862">Zinc</keyword>
<evidence type="ECO:0000256" key="2">
    <source>
        <dbReference type="ARBA" id="ARBA00022695"/>
    </source>
</evidence>
<dbReference type="Gene3D" id="4.10.60.10">
    <property type="entry name" value="Zinc finger, CCHC-type"/>
    <property type="match status" value="1"/>
</dbReference>
<dbReference type="EMBL" id="JAIZAY010000003">
    <property type="protein sequence ID" value="KAJ8044412.1"/>
    <property type="molecule type" value="Genomic_DNA"/>
</dbReference>
<comment type="caution">
    <text evidence="10">The sequence shown here is derived from an EMBL/GenBank/DDBJ whole genome shotgun (WGS) entry which is preliminary data.</text>
</comment>
<dbReference type="InterPro" id="IPR050951">
    <property type="entry name" value="Retrovirus_Pol_polyprotein"/>
</dbReference>
<dbReference type="SUPFAM" id="SSF57756">
    <property type="entry name" value="Retrovirus zinc finger-like domains"/>
    <property type="match status" value="1"/>
</dbReference>
<feature type="compositionally biased region" description="Polar residues" evidence="7">
    <location>
        <begin position="635"/>
        <end position="649"/>
    </location>
</feature>
<dbReference type="InterPro" id="IPR036875">
    <property type="entry name" value="Znf_CCHC_sf"/>
</dbReference>
<evidence type="ECO:0000256" key="5">
    <source>
        <dbReference type="ARBA" id="ARBA00022801"/>
    </source>
</evidence>
<dbReference type="PROSITE" id="PS50175">
    <property type="entry name" value="ASP_PROT_RETROV"/>
    <property type="match status" value="1"/>
</dbReference>
<dbReference type="OrthoDB" id="6740364at2759"/>
<dbReference type="GO" id="GO:0004190">
    <property type="term" value="F:aspartic-type endopeptidase activity"/>
    <property type="evidence" value="ECO:0007669"/>
    <property type="project" value="InterPro"/>
</dbReference>
<accession>A0A9Q1HCL3</accession>
<dbReference type="InterPro" id="IPR001995">
    <property type="entry name" value="Peptidase_A2_cat"/>
</dbReference>
<dbReference type="GO" id="GO:0006508">
    <property type="term" value="P:proteolysis"/>
    <property type="evidence" value="ECO:0007669"/>
    <property type="project" value="InterPro"/>
</dbReference>
<keyword evidence="4" id="KW-0255">Endonuclease</keyword>
<name>A0A9Q1HCL3_HOLLE</name>
<keyword evidence="6" id="KW-0863">Zinc-finger</keyword>
<dbReference type="InterPro" id="IPR021109">
    <property type="entry name" value="Peptidase_aspartic_dom_sf"/>
</dbReference>
<sequence>MALIGKVGEFDSSCEDFSSYEERLGQFFLANRVKTDRRVAVFLSVIGAKTYGLLKSLIMPDTPSEKTYGELITVLKKHLTPKPLVIAERFKFHHRNQNDGESVSACAAELKRLSRCCEFGQFLQEALRDKFVCGIRNVTTQRKLLAQENLTYAKSLECALAMEMAEQNVSEIKLGTPAVVHKMDIKSEGSRKYRDQAEIANNGSKSASSKSCYRCNGTDHTAADCRFKMYECNKCHKIGHLARACRSKLGTSRNNANLIEIDNHAIPIPNTQQEDLSLFELYNINGRTEPIKINVTIEGTEIFSMKLDTGATMSVLPEDIYREKFPNLKLNQMDHGFKAYGGDKVETLGQAEVSISYQDQSARLPIVVAKVRGQPPLLGRNWLGVLRLDWASIFTVRKAPNLEQSNSDTVERLLHRYKDLLSGELGTLKVHKATIKVKDDISPKFFKPRPVPYALREVVGKELDRLELEGIISKVEHSRSPAELFLKRQIRTKFSFLKPSLGSKVQAKQEEMKQQHDKGRESVRSFEPGDRVMVRNFRGSDKWLAGIVMQRLGSLSYIVDVNGIVCHVHVDHLISGVNRSDEPFAQQTVSRETVNESSAVIEPHIPQVPTVEEASPQKVIKPLETQVKPVASKLLSDQATGGHQPTRTTYPKRESKLPSYLKDYQVDLPGGNSNKR</sequence>
<dbReference type="SUPFAM" id="SSF50630">
    <property type="entry name" value="Acid proteases"/>
    <property type="match status" value="1"/>
</dbReference>
<proteinExistence type="predicted"/>
<evidence type="ECO:0000313" key="11">
    <source>
        <dbReference type="Proteomes" id="UP001152320"/>
    </source>
</evidence>
<dbReference type="Proteomes" id="UP001152320">
    <property type="component" value="Chromosome 3"/>
</dbReference>
<reference evidence="10" key="1">
    <citation type="submission" date="2021-10" db="EMBL/GenBank/DDBJ databases">
        <title>Tropical sea cucumber genome reveals ecological adaptation and Cuvierian tubules defense mechanism.</title>
        <authorList>
            <person name="Chen T."/>
        </authorList>
    </citation>
    <scope>NUCLEOTIDE SEQUENCE</scope>
    <source>
        <strain evidence="10">Nanhai2018</strain>
        <tissue evidence="10">Muscle</tissue>
    </source>
</reference>
<dbReference type="GO" id="GO:0003676">
    <property type="term" value="F:nucleic acid binding"/>
    <property type="evidence" value="ECO:0007669"/>
    <property type="project" value="InterPro"/>
</dbReference>
<evidence type="ECO:0000259" key="8">
    <source>
        <dbReference type="PROSITE" id="PS50158"/>
    </source>
</evidence>
<feature type="domain" description="Peptidase A2" evidence="9">
    <location>
        <begin position="303"/>
        <end position="382"/>
    </location>
</feature>
<dbReference type="PANTHER" id="PTHR37984:SF5">
    <property type="entry name" value="PROTEIN NYNRIN-LIKE"/>
    <property type="match status" value="1"/>
</dbReference>
<dbReference type="GO" id="GO:0004519">
    <property type="term" value="F:endonuclease activity"/>
    <property type="evidence" value="ECO:0007669"/>
    <property type="project" value="UniProtKB-KW"/>
</dbReference>
<dbReference type="SMART" id="SM00343">
    <property type="entry name" value="ZnF_C2HC"/>
    <property type="match status" value="2"/>
</dbReference>
<dbReference type="PROSITE" id="PS50158">
    <property type="entry name" value="ZF_CCHC"/>
    <property type="match status" value="1"/>
</dbReference>
<evidence type="ECO:0000313" key="10">
    <source>
        <dbReference type="EMBL" id="KAJ8044412.1"/>
    </source>
</evidence>
<feature type="region of interest" description="Disordered" evidence="7">
    <location>
        <begin position="633"/>
        <end position="676"/>
    </location>
</feature>
<keyword evidence="2" id="KW-0548">Nucleotidyltransferase</keyword>
<protein>
    <submittedName>
        <fullName evidence="10">Uncharacterized protein</fullName>
    </submittedName>
</protein>
<dbReference type="Gene3D" id="2.40.70.10">
    <property type="entry name" value="Acid Proteases"/>
    <property type="match status" value="1"/>
</dbReference>
<evidence type="ECO:0000256" key="7">
    <source>
        <dbReference type="SAM" id="MobiDB-lite"/>
    </source>
</evidence>
<keyword evidence="5" id="KW-0378">Hydrolase</keyword>
<evidence type="ECO:0000256" key="4">
    <source>
        <dbReference type="ARBA" id="ARBA00022759"/>
    </source>
</evidence>
<keyword evidence="3" id="KW-0540">Nuclease</keyword>
<dbReference type="GO" id="GO:0008270">
    <property type="term" value="F:zinc ion binding"/>
    <property type="evidence" value="ECO:0007669"/>
    <property type="project" value="UniProtKB-KW"/>
</dbReference>
<keyword evidence="11" id="KW-1185">Reference proteome</keyword>
<evidence type="ECO:0000259" key="9">
    <source>
        <dbReference type="PROSITE" id="PS50175"/>
    </source>
</evidence>
<keyword evidence="6" id="KW-0479">Metal-binding</keyword>